<dbReference type="PANTHER" id="PTHR33116">
    <property type="entry name" value="REVERSE TRANSCRIPTASE ZINC-BINDING DOMAIN-CONTAINING PROTEIN-RELATED-RELATED"/>
    <property type="match status" value="1"/>
</dbReference>
<dbReference type="InterPro" id="IPR026960">
    <property type="entry name" value="RVT-Znf"/>
</dbReference>
<protein>
    <recommendedName>
        <fullName evidence="1">Reverse transcriptase zinc-binding domain-containing protein</fullName>
    </recommendedName>
</protein>
<dbReference type="Proteomes" id="UP000242715">
    <property type="component" value="Unassembled WGS sequence"/>
</dbReference>
<organism evidence="2 3">
    <name type="scientific">Trifolium subterraneum</name>
    <name type="common">Subterranean clover</name>
    <dbReference type="NCBI Taxonomy" id="3900"/>
    <lineage>
        <taxon>Eukaryota</taxon>
        <taxon>Viridiplantae</taxon>
        <taxon>Streptophyta</taxon>
        <taxon>Embryophyta</taxon>
        <taxon>Tracheophyta</taxon>
        <taxon>Spermatophyta</taxon>
        <taxon>Magnoliopsida</taxon>
        <taxon>eudicotyledons</taxon>
        <taxon>Gunneridae</taxon>
        <taxon>Pentapetalae</taxon>
        <taxon>rosids</taxon>
        <taxon>fabids</taxon>
        <taxon>Fabales</taxon>
        <taxon>Fabaceae</taxon>
        <taxon>Papilionoideae</taxon>
        <taxon>50 kb inversion clade</taxon>
        <taxon>NPAAA clade</taxon>
        <taxon>Hologalegina</taxon>
        <taxon>IRL clade</taxon>
        <taxon>Trifolieae</taxon>
        <taxon>Trifolium</taxon>
    </lineage>
</organism>
<dbReference type="Pfam" id="PF13966">
    <property type="entry name" value="zf-RVT"/>
    <property type="match status" value="1"/>
</dbReference>
<dbReference type="PANTHER" id="PTHR33116:SF78">
    <property type="entry name" value="OS12G0587133 PROTEIN"/>
    <property type="match status" value="1"/>
</dbReference>
<evidence type="ECO:0000313" key="3">
    <source>
        <dbReference type="Proteomes" id="UP000242715"/>
    </source>
</evidence>
<accession>A0A2Z6P3Z4</accession>
<proteinExistence type="predicted"/>
<dbReference type="EMBL" id="DF973949">
    <property type="protein sequence ID" value="GAU42955.1"/>
    <property type="molecule type" value="Genomic_DNA"/>
</dbReference>
<dbReference type="AlphaFoldDB" id="A0A2Z6P3Z4"/>
<evidence type="ECO:0000313" key="2">
    <source>
        <dbReference type="EMBL" id="GAU42955.1"/>
    </source>
</evidence>
<sequence>MDDAEKLIWHFQIPFKVSIFAWRLLRDRLPTKANLVTRGILSPADGLCVCGCGAAESTQHLFLSCSTFGSIWASVPSWIDITSADPTALRDHFVQFTYSAGGSRARRSFLQLIWITCIWVVWTERNHILFRGLTSNSHQLLDKIKLSSFRWLKSTRVNLASNPHSCWSSPMLCLSLV</sequence>
<feature type="domain" description="Reverse transcriptase zinc-binding" evidence="1">
    <location>
        <begin position="4"/>
        <end position="72"/>
    </location>
</feature>
<keyword evidence="3" id="KW-1185">Reference proteome</keyword>
<dbReference type="OrthoDB" id="1681958at2759"/>
<evidence type="ECO:0000259" key="1">
    <source>
        <dbReference type="Pfam" id="PF13966"/>
    </source>
</evidence>
<gene>
    <name evidence="2" type="ORF">TSUD_142920</name>
</gene>
<reference evidence="3" key="1">
    <citation type="journal article" date="2017" name="Front. Plant Sci.">
        <title>Climate Clever Clovers: New Paradigm to Reduce the Environmental Footprint of Ruminants by Breeding Low Methanogenic Forages Utilizing Haplotype Variation.</title>
        <authorList>
            <person name="Kaur P."/>
            <person name="Appels R."/>
            <person name="Bayer P.E."/>
            <person name="Keeble-Gagnere G."/>
            <person name="Wang J."/>
            <person name="Hirakawa H."/>
            <person name="Shirasawa K."/>
            <person name="Vercoe P."/>
            <person name="Stefanova K."/>
            <person name="Durmic Z."/>
            <person name="Nichols P."/>
            <person name="Revell C."/>
            <person name="Isobe S.N."/>
            <person name="Edwards D."/>
            <person name="Erskine W."/>
        </authorList>
    </citation>
    <scope>NUCLEOTIDE SEQUENCE [LARGE SCALE GENOMIC DNA]</scope>
    <source>
        <strain evidence="3">cv. Daliak</strain>
    </source>
</reference>
<name>A0A2Z6P3Z4_TRISU</name>